<dbReference type="InterPro" id="IPR014710">
    <property type="entry name" value="RmlC-like_jellyroll"/>
</dbReference>
<name>A0ABW6A0D6_9BACT</name>
<dbReference type="RefSeq" id="WP_386095241.1">
    <property type="nucleotide sequence ID" value="NZ_JBHUOZ010000001.1"/>
</dbReference>
<dbReference type="EMBL" id="JBHUOZ010000001">
    <property type="protein sequence ID" value="MFD2918748.1"/>
    <property type="molecule type" value="Genomic_DNA"/>
</dbReference>
<evidence type="ECO:0000313" key="2">
    <source>
        <dbReference type="Proteomes" id="UP001597511"/>
    </source>
</evidence>
<evidence type="ECO:0000313" key="1">
    <source>
        <dbReference type="EMBL" id="MFD2918748.1"/>
    </source>
</evidence>
<comment type="caution">
    <text evidence="1">The sequence shown here is derived from an EMBL/GenBank/DDBJ whole genome shotgun (WGS) entry which is preliminary data.</text>
</comment>
<dbReference type="SUPFAM" id="SSF51206">
    <property type="entry name" value="cAMP-binding domain-like"/>
    <property type="match status" value="1"/>
</dbReference>
<dbReference type="InterPro" id="IPR000595">
    <property type="entry name" value="cNMP-bd_dom"/>
</dbReference>
<dbReference type="Proteomes" id="UP001597511">
    <property type="component" value="Unassembled WGS sequence"/>
</dbReference>
<organism evidence="1 2">
    <name type="scientific">Terrimonas rubra</name>
    <dbReference type="NCBI Taxonomy" id="1035890"/>
    <lineage>
        <taxon>Bacteria</taxon>
        <taxon>Pseudomonadati</taxon>
        <taxon>Bacteroidota</taxon>
        <taxon>Chitinophagia</taxon>
        <taxon>Chitinophagales</taxon>
        <taxon>Chitinophagaceae</taxon>
        <taxon>Terrimonas</taxon>
    </lineage>
</organism>
<sequence>MPAIFKAHLQKFITLTNAEFQAILPYFETITVKKKENLLTEGQICRTNFFVLQGCLRKFFINEKGVEQTTEFAPETWWMTDNMAYEFQRPTEFFIQAIEKSEVLTIHHTAQQELLKQFPVMERYFRFIYQRAYAAAQMRIKYLYGMSKEAFYHNFNDKQPAFVQRIPQYLLASFLGITPEYLSEIRSKKRS</sequence>
<dbReference type="InterPro" id="IPR018490">
    <property type="entry name" value="cNMP-bd_dom_sf"/>
</dbReference>
<reference evidence="2" key="1">
    <citation type="journal article" date="2019" name="Int. J. Syst. Evol. Microbiol.">
        <title>The Global Catalogue of Microorganisms (GCM) 10K type strain sequencing project: providing services to taxonomists for standard genome sequencing and annotation.</title>
        <authorList>
            <consortium name="The Broad Institute Genomics Platform"/>
            <consortium name="The Broad Institute Genome Sequencing Center for Infectious Disease"/>
            <person name="Wu L."/>
            <person name="Ma J."/>
        </authorList>
    </citation>
    <scope>NUCLEOTIDE SEQUENCE [LARGE SCALE GENOMIC DNA]</scope>
    <source>
        <strain evidence="2">KCTC 23299</strain>
    </source>
</reference>
<protein>
    <submittedName>
        <fullName evidence="1">Crp/Fnr family transcriptional regulator</fullName>
    </submittedName>
</protein>
<dbReference type="CDD" id="cd00038">
    <property type="entry name" value="CAP_ED"/>
    <property type="match status" value="1"/>
</dbReference>
<proteinExistence type="predicted"/>
<dbReference type="Gene3D" id="2.60.120.10">
    <property type="entry name" value="Jelly Rolls"/>
    <property type="match status" value="1"/>
</dbReference>
<accession>A0ABW6A0D6</accession>
<keyword evidence="2" id="KW-1185">Reference proteome</keyword>
<gene>
    <name evidence="1" type="ORF">ACFS6H_03435</name>
</gene>